<protein>
    <recommendedName>
        <fullName evidence="11">Biopolymer transporter ExbD</fullName>
    </recommendedName>
</protein>
<dbReference type="Proteomes" id="UP000027284">
    <property type="component" value="Unassembled WGS sequence"/>
</dbReference>
<proteinExistence type="inferred from homology"/>
<dbReference type="EMBL" id="JMFG01000008">
    <property type="protein sequence ID" value="KDA54308.1"/>
    <property type="molecule type" value="Genomic_DNA"/>
</dbReference>
<dbReference type="InterPro" id="IPR003400">
    <property type="entry name" value="ExbD"/>
</dbReference>
<dbReference type="RefSeq" id="WP_038047519.1">
    <property type="nucleotide sequence ID" value="NZ_JMFG01000008.1"/>
</dbReference>
<gene>
    <name evidence="9" type="ORF">EG19_11350</name>
</gene>
<dbReference type="AlphaFoldDB" id="A0A062XTZ1"/>
<dbReference type="GO" id="GO:0022857">
    <property type="term" value="F:transmembrane transporter activity"/>
    <property type="evidence" value="ECO:0007669"/>
    <property type="project" value="InterPro"/>
</dbReference>
<evidence type="ECO:0000256" key="3">
    <source>
        <dbReference type="ARBA" id="ARBA00022475"/>
    </source>
</evidence>
<evidence type="ECO:0000256" key="4">
    <source>
        <dbReference type="ARBA" id="ARBA00022692"/>
    </source>
</evidence>
<evidence type="ECO:0000256" key="6">
    <source>
        <dbReference type="ARBA" id="ARBA00023136"/>
    </source>
</evidence>
<comment type="similarity">
    <text evidence="2 7">Belongs to the ExbD/TolR family.</text>
</comment>
<keyword evidence="7" id="KW-0813">Transport</keyword>
<organism evidence="9 10">
    <name type="scientific">Thermoanaerobaculum aquaticum</name>
    <dbReference type="NCBI Taxonomy" id="1312852"/>
    <lineage>
        <taxon>Bacteria</taxon>
        <taxon>Pseudomonadati</taxon>
        <taxon>Acidobacteriota</taxon>
        <taxon>Thermoanaerobaculia</taxon>
        <taxon>Thermoanaerobaculales</taxon>
        <taxon>Thermoanaerobaculaceae</taxon>
        <taxon>Thermoanaerobaculum</taxon>
    </lineage>
</organism>
<evidence type="ECO:0000256" key="2">
    <source>
        <dbReference type="ARBA" id="ARBA00005811"/>
    </source>
</evidence>
<accession>A0A062XTZ1</accession>
<keyword evidence="3" id="KW-1003">Cell membrane</keyword>
<keyword evidence="5 8" id="KW-1133">Transmembrane helix</keyword>
<evidence type="ECO:0008006" key="11">
    <source>
        <dbReference type="Google" id="ProtNLM"/>
    </source>
</evidence>
<dbReference type="PANTHER" id="PTHR30558:SF7">
    <property type="entry name" value="TOL-PAL SYSTEM PROTEIN TOLR"/>
    <property type="match status" value="1"/>
</dbReference>
<name>A0A062XTZ1_9BACT</name>
<keyword evidence="10" id="KW-1185">Reference proteome</keyword>
<comment type="subcellular location">
    <subcellularLocation>
        <location evidence="1">Cell membrane</location>
        <topology evidence="1">Single-pass membrane protein</topology>
    </subcellularLocation>
    <subcellularLocation>
        <location evidence="7">Cell membrane</location>
        <topology evidence="7">Single-pass type II membrane protein</topology>
    </subcellularLocation>
</comment>
<keyword evidence="6 8" id="KW-0472">Membrane</keyword>
<dbReference type="GO" id="GO:0005886">
    <property type="term" value="C:plasma membrane"/>
    <property type="evidence" value="ECO:0007669"/>
    <property type="project" value="UniProtKB-SubCell"/>
</dbReference>
<feature type="transmembrane region" description="Helical" evidence="8">
    <location>
        <begin position="20"/>
        <end position="39"/>
    </location>
</feature>
<dbReference type="GO" id="GO:0015031">
    <property type="term" value="P:protein transport"/>
    <property type="evidence" value="ECO:0007669"/>
    <property type="project" value="UniProtKB-KW"/>
</dbReference>
<reference evidence="9 10" key="1">
    <citation type="submission" date="2014-04" db="EMBL/GenBank/DDBJ databases">
        <title>The Genome Sequence of Thermoanaerobaculum aquaticum MP-01, The First Cultivated Group 23 Acidobacterium.</title>
        <authorList>
            <person name="Stamps B.W."/>
            <person name="Losey N.A."/>
            <person name="Lawson P.A."/>
            <person name="Stevenson B.S."/>
        </authorList>
    </citation>
    <scope>NUCLEOTIDE SEQUENCE [LARGE SCALE GENOMIC DNA]</scope>
    <source>
        <strain evidence="9 10">MP-01</strain>
    </source>
</reference>
<evidence type="ECO:0000256" key="1">
    <source>
        <dbReference type="ARBA" id="ARBA00004162"/>
    </source>
</evidence>
<dbReference type="PANTHER" id="PTHR30558">
    <property type="entry name" value="EXBD MEMBRANE COMPONENT OF PMF-DRIVEN MACROMOLECULE IMPORT SYSTEM"/>
    <property type="match status" value="1"/>
</dbReference>
<evidence type="ECO:0000256" key="5">
    <source>
        <dbReference type="ARBA" id="ARBA00022989"/>
    </source>
</evidence>
<comment type="caution">
    <text evidence="9">The sequence shown here is derived from an EMBL/GenBank/DDBJ whole genome shotgun (WGS) entry which is preliminary data.</text>
</comment>
<dbReference type="OrthoDB" id="9798629at2"/>
<dbReference type="Gene3D" id="3.30.420.270">
    <property type="match status" value="1"/>
</dbReference>
<evidence type="ECO:0000256" key="7">
    <source>
        <dbReference type="RuleBase" id="RU003879"/>
    </source>
</evidence>
<keyword evidence="7" id="KW-0653">Protein transport</keyword>
<keyword evidence="4 7" id="KW-0812">Transmembrane</keyword>
<dbReference type="Pfam" id="PF02472">
    <property type="entry name" value="ExbD"/>
    <property type="match status" value="1"/>
</dbReference>
<evidence type="ECO:0000313" key="10">
    <source>
        <dbReference type="Proteomes" id="UP000027284"/>
    </source>
</evidence>
<dbReference type="STRING" id="1312852.EG19_11350"/>
<evidence type="ECO:0000256" key="8">
    <source>
        <dbReference type="SAM" id="Phobius"/>
    </source>
</evidence>
<sequence>MAFRTHAEFDSIAEINITPLVDVMLVLLIIFMVTTPMLVQGLSVELPREQAAPLPQKGPEPLVLTLTKDRLVIVDDRPVHPSLLPQTLAPLMKGQPRPVYLKADQNLPYGFVVQVLAALNRMGVEEVGMVTVPPEKP</sequence>
<evidence type="ECO:0000313" key="9">
    <source>
        <dbReference type="EMBL" id="KDA54308.1"/>
    </source>
</evidence>